<reference evidence="3" key="1">
    <citation type="submission" date="2022-10" db="EMBL/GenBank/DDBJ databases">
        <title>Culturing micro-colonial fungi from biological soil crusts in the Mojave desert and describing Neophaeococcomyces mojavensis, and introducing the new genera and species Taxawa tesnikishii.</title>
        <authorList>
            <person name="Kurbessoian T."/>
            <person name="Stajich J.E."/>
        </authorList>
    </citation>
    <scope>NUCLEOTIDE SEQUENCE</scope>
    <source>
        <strain evidence="3">TK_41</strain>
    </source>
</reference>
<keyword evidence="2" id="KW-0812">Transmembrane</keyword>
<dbReference type="AlphaFoldDB" id="A0AA39CHQ7"/>
<dbReference type="EMBL" id="JAPDRK010000009">
    <property type="protein sequence ID" value="KAJ9608715.1"/>
    <property type="molecule type" value="Genomic_DNA"/>
</dbReference>
<name>A0AA39CHQ7_9EURO</name>
<evidence type="ECO:0000313" key="3">
    <source>
        <dbReference type="EMBL" id="KAJ9608715.1"/>
    </source>
</evidence>
<sequence length="280" mass="31430">MVDVASIVLAVVSLVGAIGAAVITGWFTFYSDYRKRLSESEKLVAKYRDPLLLAASDLQSRLFNLVDQGLLNFFDSPDPRQRDILTIYTCFLVGQYLAWTNILRRQAQFVCFSTDKQNKDLADILSAISHFFATDGKYGPGQPFLLWRGQQMAIGEIMTIKEDNGDDKELVCLGYAAFTKKMEDETFRQWFEPVIEGITILFEQQGQASGADHRLRHLQHLLIDLISILDTKQLRAGGANSRRCRKSPKCTCTECRSAQPNPQPGRGVRSSARPRSGSKV</sequence>
<accession>A0AA39CHQ7</accession>
<keyword evidence="2" id="KW-0472">Membrane</keyword>
<protein>
    <submittedName>
        <fullName evidence="3">Uncharacterized protein</fullName>
    </submittedName>
</protein>
<feature type="transmembrane region" description="Helical" evidence="2">
    <location>
        <begin position="6"/>
        <end position="29"/>
    </location>
</feature>
<dbReference type="Proteomes" id="UP001172673">
    <property type="component" value="Unassembled WGS sequence"/>
</dbReference>
<proteinExistence type="predicted"/>
<keyword evidence="2" id="KW-1133">Transmembrane helix</keyword>
<evidence type="ECO:0000256" key="1">
    <source>
        <dbReference type="SAM" id="MobiDB-lite"/>
    </source>
</evidence>
<organism evidence="3 4">
    <name type="scientific">Cladophialophora chaetospira</name>
    <dbReference type="NCBI Taxonomy" id="386627"/>
    <lineage>
        <taxon>Eukaryota</taxon>
        <taxon>Fungi</taxon>
        <taxon>Dikarya</taxon>
        <taxon>Ascomycota</taxon>
        <taxon>Pezizomycotina</taxon>
        <taxon>Eurotiomycetes</taxon>
        <taxon>Chaetothyriomycetidae</taxon>
        <taxon>Chaetothyriales</taxon>
        <taxon>Herpotrichiellaceae</taxon>
        <taxon>Cladophialophora</taxon>
    </lineage>
</organism>
<feature type="region of interest" description="Disordered" evidence="1">
    <location>
        <begin position="252"/>
        <end position="280"/>
    </location>
</feature>
<evidence type="ECO:0000256" key="2">
    <source>
        <dbReference type="SAM" id="Phobius"/>
    </source>
</evidence>
<evidence type="ECO:0000313" key="4">
    <source>
        <dbReference type="Proteomes" id="UP001172673"/>
    </source>
</evidence>
<keyword evidence="4" id="KW-1185">Reference proteome</keyword>
<gene>
    <name evidence="3" type="ORF">H2200_006486</name>
</gene>
<comment type="caution">
    <text evidence="3">The sequence shown here is derived from an EMBL/GenBank/DDBJ whole genome shotgun (WGS) entry which is preliminary data.</text>
</comment>